<reference evidence="8" key="2">
    <citation type="submission" date="2020-09" db="EMBL/GenBank/DDBJ databases">
        <authorList>
            <person name="Sun Q."/>
            <person name="Zhou Y."/>
        </authorList>
    </citation>
    <scope>NUCLEOTIDE SEQUENCE</scope>
    <source>
        <strain evidence="8">CGMCC 1.15367</strain>
    </source>
</reference>
<keyword evidence="9" id="KW-1185">Reference proteome</keyword>
<organism evidence="8 9">
    <name type="scientific">Aureimonas endophytica</name>
    <dbReference type="NCBI Taxonomy" id="2027858"/>
    <lineage>
        <taxon>Bacteria</taxon>
        <taxon>Pseudomonadati</taxon>
        <taxon>Pseudomonadota</taxon>
        <taxon>Alphaproteobacteria</taxon>
        <taxon>Hyphomicrobiales</taxon>
        <taxon>Aurantimonadaceae</taxon>
        <taxon>Aureimonas</taxon>
    </lineage>
</organism>
<evidence type="ECO:0000256" key="4">
    <source>
        <dbReference type="ARBA" id="ARBA00023136"/>
    </source>
</evidence>
<gene>
    <name evidence="8" type="ORF">GCM10011390_29220</name>
</gene>
<dbReference type="GO" id="GO:0016020">
    <property type="term" value="C:membrane"/>
    <property type="evidence" value="ECO:0007669"/>
    <property type="project" value="UniProtKB-SubCell"/>
</dbReference>
<dbReference type="RefSeq" id="WP_188909673.1">
    <property type="nucleotide sequence ID" value="NZ_BMIQ01000004.1"/>
</dbReference>
<feature type="region of interest" description="Disordered" evidence="5">
    <location>
        <begin position="450"/>
        <end position="496"/>
    </location>
</feature>
<feature type="compositionally biased region" description="Low complexity" evidence="5">
    <location>
        <begin position="468"/>
        <end position="488"/>
    </location>
</feature>
<evidence type="ECO:0000256" key="3">
    <source>
        <dbReference type="ARBA" id="ARBA00022989"/>
    </source>
</evidence>
<comment type="subcellular location">
    <subcellularLocation>
        <location evidence="1">Membrane</location>
    </subcellularLocation>
</comment>
<dbReference type="EMBL" id="BMIQ01000004">
    <property type="protein sequence ID" value="GGE08309.1"/>
    <property type="molecule type" value="Genomic_DNA"/>
</dbReference>
<evidence type="ECO:0000313" key="9">
    <source>
        <dbReference type="Proteomes" id="UP000644699"/>
    </source>
</evidence>
<dbReference type="SUPFAM" id="SSF48452">
    <property type="entry name" value="TPR-like"/>
    <property type="match status" value="1"/>
</dbReference>
<dbReference type="PIRSF" id="PIRSF031802">
    <property type="entry name" value="UCP031802"/>
    <property type="match status" value="1"/>
</dbReference>
<keyword evidence="4 6" id="KW-0472">Membrane</keyword>
<protein>
    <submittedName>
        <fullName evidence="8">Heme biosynthesis protein HemY</fullName>
    </submittedName>
</protein>
<dbReference type="Pfam" id="PF07219">
    <property type="entry name" value="HemY_N"/>
    <property type="match status" value="1"/>
</dbReference>
<sequence length="515" mass="54971">MLRILAFLLIVLAAALGFSWLQDHPGAVSLTLGNAVMETSFTVFVVLELLLLGIVCLVVWLVRSFFKAPDRVGRFFSTRRRDKGYHALSSGIIAAGAGDAALARRMTKRSQKLLAARKEPLVRFLDAQTAMIEGDHERARAVFQSMENEPETRLLAMRGLYLEAERLGDAAAARHYAERAARIAPHVPWAGGAVLESKTIEGDYDGALAILEAQRDARLIEKAESSRLRAVLLTAKAKTLLDRDPAQARKAALEAVSLAPTLVPAAVTAARAMFRLGDVRKGSNVIERAWEKTVHPELASTYIHARAGDSAEERLKRARTLASLQPTHVETHLMLANAAIDAGDLTLARIEATAALRKEPREGVFLLLADLEEAEGGSEGAVREWLGRAVRAPRDPAWTADGIVAEDWAPVSPVTGRLDAFEWKVPAQHVDAHGAVIEGERPSARERLAARPAETGPNRNGNGGHGRVAGPAAPVAAASGPSATAAPGGAHGAPDRAIAMPAEPAKGEGAGLRLF</sequence>
<evidence type="ECO:0000256" key="2">
    <source>
        <dbReference type="ARBA" id="ARBA00022692"/>
    </source>
</evidence>
<evidence type="ECO:0000256" key="5">
    <source>
        <dbReference type="SAM" id="MobiDB-lite"/>
    </source>
</evidence>
<feature type="domain" description="HemY N-terminal" evidence="7">
    <location>
        <begin position="26"/>
        <end position="134"/>
    </location>
</feature>
<evidence type="ECO:0000313" key="8">
    <source>
        <dbReference type="EMBL" id="GGE08309.1"/>
    </source>
</evidence>
<evidence type="ECO:0000256" key="6">
    <source>
        <dbReference type="SAM" id="Phobius"/>
    </source>
</evidence>
<evidence type="ECO:0000256" key="1">
    <source>
        <dbReference type="ARBA" id="ARBA00004370"/>
    </source>
</evidence>
<evidence type="ECO:0000259" key="7">
    <source>
        <dbReference type="Pfam" id="PF07219"/>
    </source>
</evidence>
<dbReference type="AlphaFoldDB" id="A0A917E815"/>
<feature type="transmembrane region" description="Helical" evidence="6">
    <location>
        <begin position="84"/>
        <end position="103"/>
    </location>
</feature>
<dbReference type="InterPro" id="IPR011990">
    <property type="entry name" value="TPR-like_helical_dom_sf"/>
</dbReference>
<dbReference type="InterPro" id="IPR016982">
    <property type="entry name" value="Mms48"/>
</dbReference>
<keyword evidence="3 6" id="KW-1133">Transmembrane helix</keyword>
<accession>A0A917E815</accession>
<feature type="transmembrane region" description="Helical" evidence="6">
    <location>
        <begin position="41"/>
        <end position="63"/>
    </location>
</feature>
<dbReference type="Gene3D" id="1.25.40.10">
    <property type="entry name" value="Tetratricopeptide repeat domain"/>
    <property type="match status" value="1"/>
</dbReference>
<keyword evidence="2 6" id="KW-0812">Transmembrane</keyword>
<comment type="caution">
    <text evidence="8">The sequence shown here is derived from an EMBL/GenBank/DDBJ whole genome shotgun (WGS) entry which is preliminary data.</text>
</comment>
<proteinExistence type="predicted"/>
<dbReference type="Proteomes" id="UP000644699">
    <property type="component" value="Unassembled WGS sequence"/>
</dbReference>
<reference evidence="8" key="1">
    <citation type="journal article" date="2014" name="Int. J. Syst. Evol. Microbiol.">
        <title>Complete genome sequence of Corynebacterium casei LMG S-19264T (=DSM 44701T), isolated from a smear-ripened cheese.</title>
        <authorList>
            <consortium name="US DOE Joint Genome Institute (JGI-PGF)"/>
            <person name="Walter F."/>
            <person name="Albersmeier A."/>
            <person name="Kalinowski J."/>
            <person name="Ruckert C."/>
        </authorList>
    </citation>
    <scope>NUCLEOTIDE SEQUENCE</scope>
    <source>
        <strain evidence="8">CGMCC 1.15367</strain>
    </source>
</reference>
<dbReference type="InterPro" id="IPR010817">
    <property type="entry name" value="HemY_N"/>
</dbReference>
<name>A0A917E815_9HYPH</name>